<dbReference type="InterPro" id="IPR050465">
    <property type="entry name" value="UPF0194_transport"/>
</dbReference>
<feature type="signal peptide" evidence="4">
    <location>
        <begin position="1"/>
        <end position="19"/>
    </location>
</feature>
<evidence type="ECO:0000313" key="5">
    <source>
        <dbReference type="EMBL" id="XCO76224.1"/>
    </source>
</evidence>
<evidence type="ECO:0000256" key="2">
    <source>
        <dbReference type="ARBA" id="ARBA00023054"/>
    </source>
</evidence>
<feature type="compositionally biased region" description="Low complexity" evidence="3">
    <location>
        <begin position="424"/>
        <end position="441"/>
    </location>
</feature>
<feature type="region of interest" description="Disordered" evidence="3">
    <location>
        <begin position="413"/>
        <end position="449"/>
    </location>
</feature>
<sequence length="449" mass="47006">MSAYRLRLRAVAAASLALAGGLGVASTTGCTAEQAPAATEIVAAAPLRLSVAGEGELKPAKATPLQVPGRNWSARQLEWMLPEGSAVKRGDLIARFSAAQGQQELAQTLIDLQRNELARAAKQGDLDTAQSKVAVDLAQVAVQLGIAERYAGADLSTMARNEVLDAVEDARFLHAKRDTLEWQRDQAGVRGGAELAVLDAQRATFDITAKARQADLDALELRAPNDGVLMLSANWSGDKPSVGATLRAGFDYGSLPDASAMELELSLPQIEAQGVEVGDAVEMAPVGRPEQRIVAKLSWVASAAKVRSQESPVKYLSMKAPIPAEAIARYKLVPGQRLRARVILFDAPRTLSVANVAIEGDAGKEYVRVRQGGDFLRREVRLGARGPARSQVLSGLRDGDEVLLAAAGAVAAHDGAGDDDTDAGGDAAPASTAADAPAAAARSPRQARP</sequence>
<dbReference type="Gene3D" id="2.40.420.20">
    <property type="match status" value="1"/>
</dbReference>
<proteinExistence type="predicted"/>
<comment type="subcellular location">
    <subcellularLocation>
        <location evidence="1">Cell envelope</location>
    </subcellularLocation>
</comment>
<dbReference type="PANTHER" id="PTHR32347">
    <property type="entry name" value="EFFLUX SYSTEM COMPONENT YKNX-RELATED"/>
    <property type="match status" value="1"/>
</dbReference>
<evidence type="ECO:0000256" key="1">
    <source>
        <dbReference type="ARBA" id="ARBA00004196"/>
    </source>
</evidence>
<reference evidence="5" key="1">
    <citation type="submission" date="2024-06" db="EMBL/GenBank/DDBJ databases">
        <authorList>
            <person name="Li S."/>
        </authorList>
    </citation>
    <scope>NUCLEOTIDE SEQUENCE</scope>
    <source>
        <strain evidence="5">SR10</strain>
    </source>
</reference>
<organism evidence="5">
    <name type="scientific">Lysobacter firmicutimachus</name>
    <dbReference type="NCBI Taxonomy" id="1792846"/>
    <lineage>
        <taxon>Bacteria</taxon>
        <taxon>Pseudomonadati</taxon>
        <taxon>Pseudomonadota</taxon>
        <taxon>Gammaproteobacteria</taxon>
        <taxon>Lysobacterales</taxon>
        <taxon>Lysobacteraceae</taxon>
        <taxon>Lysobacter</taxon>
    </lineage>
</organism>
<dbReference type="AlphaFoldDB" id="A0AAU8MSX4"/>
<dbReference type="PROSITE" id="PS51257">
    <property type="entry name" value="PROKAR_LIPOPROTEIN"/>
    <property type="match status" value="1"/>
</dbReference>
<evidence type="ECO:0000256" key="3">
    <source>
        <dbReference type="SAM" id="MobiDB-lite"/>
    </source>
</evidence>
<dbReference type="PANTHER" id="PTHR32347:SF23">
    <property type="entry name" value="BLL5650 PROTEIN"/>
    <property type="match status" value="1"/>
</dbReference>
<evidence type="ECO:0000256" key="4">
    <source>
        <dbReference type="SAM" id="SignalP"/>
    </source>
</evidence>
<protein>
    <recommendedName>
        <fullName evidence="6">HlyD family efflux transporter periplasmic adaptor subunit</fullName>
    </recommendedName>
</protein>
<dbReference type="GO" id="GO:0030313">
    <property type="term" value="C:cell envelope"/>
    <property type="evidence" value="ECO:0007669"/>
    <property type="project" value="UniProtKB-SubCell"/>
</dbReference>
<dbReference type="RefSeq" id="WP_363799588.1">
    <property type="nucleotide sequence ID" value="NZ_CP159925.1"/>
</dbReference>
<evidence type="ECO:0008006" key="6">
    <source>
        <dbReference type="Google" id="ProtNLM"/>
    </source>
</evidence>
<name>A0AAU8MSX4_9GAMM</name>
<feature type="chain" id="PRO_5043639035" description="HlyD family efflux transporter periplasmic adaptor subunit" evidence="4">
    <location>
        <begin position="20"/>
        <end position="449"/>
    </location>
</feature>
<keyword evidence="2" id="KW-0175">Coiled coil</keyword>
<keyword evidence="4" id="KW-0732">Signal</keyword>
<accession>A0AAU8MSX4</accession>
<gene>
    <name evidence="5" type="ORF">ABU614_05385</name>
</gene>
<dbReference type="EMBL" id="CP159925">
    <property type="protein sequence ID" value="XCO76224.1"/>
    <property type="molecule type" value="Genomic_DNA"/>
</dbReference>